<dbReference type="InterPro" id="IPR001331">
    <property type="entry name" value="GDS_CDC24_CS"/>
</dbReference>
<keyword evidence="6" id="KW-0344">Guanine-nucleotide releasing factor</keyword>
<dbReference type="GO" id="GO:0016020">
    <property type="term" value="C:membrane"/>
    <property type="evidence" value="ECO:0007669"/>
    <property type="project" value="UniProtKB-SubCell"/>
</dbReference>
<reference evidence="13 14" key="1">
    <citation type="submission" date="2009-03" db="EMBL/GenBank/DDBJ databases">
        <authorList>
            <person name="Warren W."/>
            <person name="Ye L."/>
            <person name="Minx P."/>
            <person name="Worley K."/>
            <person name="Gibbs R."/>
            <person name="Wilson R.K."/>
        </authorList>
    </citation>
    <scope>NUCLEOTIDE SEQUENCE [LARGE SCALE GENOMIC DNA]</scope>
</reference>
<dbReference type="GeneTree" id="ENSGT00940000157662"/>
<dbReference type="InterPro" id="IPR001478">
    <property type="entry name" value="PDZ"/>
</dbReference>
<dbReference type="GO" id="GO:0007186">
    <property type="term" value="P:G protein-coupled receptor signaling pathway"/>
    <property type="evidence" value="ECO:0007669"/>
    <property type="project" value="InterPro"/>
</dbReference>
<dbReference type="PROSITE" id="PS50010">
    <property type="entry name" value="DH_2"/>
    <property type="match status" value="1"/>
</dbReference>
<dbReference type="Pfam" id="PF00621">
    <property type="entry name" value="RhoGEF"/>
    <property type="match status" value="1"/>
</dbReference>
<dbReference type="PANTHER" id="PTHR45872:SF3">
    <property type="entry name" value="RHO GUANINE NUCLEOTIDE EXCHANGE FACTOR 12"/>
    <property type="match status" value="1"/>
</dbReference>
<dbReference type="Pfam" id="PF17838">
    <property type="entry name" value="PH_16"/>
    <property type="match status" value="1"/>
</dbReference>
<dbReference type="InterPro" id="IPR035899">
    <property type="entry name" value="DBL_dom_sf"/>
</dbReference>
<comment type="subcellular location">
    <subcellularLocation>
        <location evidence="2">Cytoplasm</location>
    </subcellularLocation>
    <subcellularLocation>
        <location evidence="1">Membrane</location>
    </subcellularLocation>
</comment>
<sequence length="1507" mass="169197">MSGTQSTITDRFPLKKPIRHGSILNRESPTDKKQKVERIASHDFDPTDSSSKKTKSSSEESRSEIYGLVQRCVIIQKDDNGFGLTVSGDNPVFVQSVKEDGAAMRAGVQTGDRIIKVNGTLVTHSNHLEVVKLIKSGSYVALTVQGRPPGSPQIPLADSEVEPSVIGHMSPIMTSPHSPGASGNMERITSPVLMGEENNVVHNQKVEILRKMLQKEQERLQLLQEDYNRTPAQRLLKEIQEAKKHIPQLQEQLSKATGSAQDGAVVTPSRPLGDTLTVSEAETDPGDGLGRTDCSSGDASRPSSDNADSPKSGLKERIYLEENPEKSETIQDVDTQSLVGSPSTRIAPHIIGAEDDDFGTEHEQLCYLYSDLYKHTNSKETRRIFLEFHQFFLDRSAHLKVSVPDEMSVDLEKRRPELIPEDLHRHYIQTMQERVHPEVQRHLEDFRQKRSMGLTLAESELTKLDAERDKDRLTLEKERTCAEQIVAKIEEVLMTAQAVEEDKSSTMQYVILMYMKHLGVKVKEPRNLEHKRGRIGFLPKIKQSMKKDKEGEEKGKRRGFPSILGPPRRPSRHDNSAIGRAMELQKARHPKHLSTPSSVSPEPQDSAKLRQSGLANEGTDTGYLPANSMSSVASGASFSQEGGKENDTGSKQVGETPAPGDSLDGTPRTLNTVFDFPTPPLDQVQEEECEVERVTEHGTPKPFRKFDSVAFGESQSEDEQFENDLETDPPNWQQLVSREVLLGLKPCEIKRQEVINELFYTERAHVRTLKVLDQVFYQRVSREGILSPSELRKIFSNLEDVLQLHIGLNEQMKAVRKRNETSVIDQIGEDLLTWFSGPGEEKLKHAAATFCSNQPFALEMIKSRQKKDSRFQTFVQDAESNPLCRRLQLKDIIPTQMQRLTKYPLLLDNIAKYTEWPTEREKVKKAADHCRQILNYVNQAVKEAENKQRLEDYQRRLDTSSLKLSEYPNVEELRNLDLTKRKMIHEGPLVWKVNRDKTIDLYTLLLEDILVLLQKQDDRLVLRCHSKILASTADSKHTFSPVIKLNTVLVRQVATDNKALFVISMSDNGAQIYELVAQTVSEKTVWQDLICRMAASVKEQSTKPIPLPQSPPGEGDNDEEDPSKLKEEQHGISVTSLQSPDRDLGLESTLISSKPQPHSLSTSGKSEVRDLFVAERQFAKEQHTDGTLKEVGEDYQITIPDSHLPISEERWALDALRNLGLLKQLLVQQLGLAEKSTQEDWQHFPRYRTASQGAQTDSVIQNSENIKACHSSEGHMPFRTGTGDIATCYSPRTSTESSAPRDSVVLPPQDSQASNILVMDHMIMTPEMPTTEPEGGLDDSGEHFFDAREAHSDENPSERDGVVNKEEKEVNLRISGNYLILDGYDTVQESSTDEEVASSLTPQPMTGISAVDSPHQQQHSPQNAHSDGVVSPFTPEFLVQQRWGAMEDSCFEIQSPSSCADSQSQIMEYIHKIEADLEHLKKVEESYTILCQRLAGSALTDKHSDKS</sequence>
<dbReference type="FunFam" id="2.30.42.10:FF:000033">
    <property type="entry name" value="Rho guanine nucleotide exchange factor (GEF) 11"/>
    <property type="match status" value="1"/>
</dbReference>
<dbReference type="PROSITE" id="PS50106">
    <property type="entry name" value="PDZ"/>
    <property type="match status" value="1"/>
</dbReference>
<dbReference type="Gene3D" id="2.30.29.30">
    <property type="entry name" value="Pleckstrin-homology domain (PH domain)/Phosphotyrosine-binding domain (PTB)"/>
    <property type="match status" value="1"/>
</dbReference>
<feature type="domain" description="PDZ" evidence="12">
    <location>
        <begin position="72"/>
        <end position="136"/>
    </location>
</feature>
<keyword evidence="5" id="KW-0597">Phosphoprotein</keyword>
<evidence type="ECO:0000256" key="1">
    <source>
        <dbReference type="ARBA" id="ARBA00004370"/>
    </source>
</evidence>
<dbReference type="InterPro" id="IPR011993">
    <property type="entry name" value="PH-like_dom_sf"/>
</dbReference>
<dbReference type="CDD" id="cd23069">
    <property type="entry name" value="PDZ_ARHGEF11-12-like"/>
    <property type="match status" value="1"/>
</dbReference>
<dbReference type="CDD" id="cd13390">
    <property type="entry name" value="PH_LARG"/>
    <property type="match status" value="1"/>
</dbReference>
<keyword evidence="3" id="KW-0343">GTPase activation</keyword>
<evidence type="ECO:0000256" key="4">
    <source>
        <dbReference type="ARBA" id="ARBA00022490"/>
    </source>
</evidence>
<dbReference type="PANTHER" id="PTHR45872">
    <property type="entry name" value="RHO GUANINE NUCLEOTIDE EXCHANGE FACTOR 2, ISOFORM D"/>
    <property type="match status" value="1"/>
</dbReference>
<dbReference type="InterPro" id="IPR000219">
    <property type="entry name" value="DH_dom"/>
</dbReference>
<dbReference type="PROSITE" id="PS00741">
    <property type="entry name" value="DH_1"/>
    <property type="match status" value="1"/>
</dbReference>
<evidence type="ECO:0000256" key="7">
    <source>
        <dbReference type="ARBA" id="ARBA00023054"/>
    </source>
</evidence>
<dbReference type="PROSITE" id="PS50003">
    <property type="entry name" value="PH_DOMAIN"/>
    <property type="match status" value="1"/>
</dbReference>
<dbReference type="InterPro" id="IPR015212">
    <property type="entry name" value="RGS-like_dom"/>
</dbReference>
<keyword evidence="14" id="KW-1185">Reference proteome</keyword>
<feature type="compositionally biased region" description="Polar residues" evidence="9">
    <location>
        <begin position="293"/>
        <end position="309"/>
    </location>
</feature>
<evidence type="ECO:0000256" key="3">
    <source>
        <dbReference type="ARBA" id="ARBA00022468"/>
    </source>
</evidence>
<evidence type="ECO:0000256" key="2">
    <source>
        <dbReference type="ARBA" id="ARBA00004496"/>
    </source>
</evidence>
<feature type="compositionally biased region" description="Polar residues" evidence="9">
    <location>
        <begin position="1414"/>
        <end position="1425"/>
    </location>
</feature>
<feature type="region of interest" description="Disordered" evidence="9">
    <location>
        <begin position="1389"/>
        <end position="1427"/>
    </location>
</feature>
<feature type="compositionally biased region" description="Low complexity" evidence="9">
    <location>
        <begin position="626"/>
        <end position="639"/>
    </location>
</feature>
<evidence type="ECO:0000313" key="14">
    <source>
        <dbReference type="Proteomes" id="UP000008225"/>
    </source>
</evidence>
<dbReference type="FunFam" id="1.20.900.10:FF:000006">
    <property type="entry name" value="Rho guanine nucleotide exchange factor (GEF) 11"/>
    <property type="match status" value="1"/>
</dbReference>
<protein>
    <submittedName>
        <fullName evidence="13">Rho guanine nucleotide exchange factor 12</fullName>
    </submittedName>
</protein>
<dbReference type="SUPFAM" id="SSF50729">
    <property type="entry name" value="PH domain-like"/>
    <property type="match status" value="1"/>
</dbReference>
<feature type="compositionally biased region" description="Basic and acidic residues" evidence="9">
    <location>
        <begin position="545"/>
        <end position="555"/>
    </location>
</feature>
<feature type="compositionally biased region" description="Polar residues" evidence="9">
    <location>
        <begin position="330"/>
        <end position="341"/>
    </location>
</feature>
<dbReference type="Gene3D" id="1.20.900.10">
    <property type="entry name" value="Dbl homology (DH) domain"/>
    <property type="match status" value="1"/>
</dbReference>
<dbReference type="GO" id="GO:0001664">
    <property type="term" value="F:G protein-coupled receptor binding"/>
    <property type="evidence" value="ECO:0007669"/>
    <property type="project" value="TreeGrafter"/>
</dbReference>
<dbReference type="Pfam" id="PF00595">
    <property type="entry name" value="PDZ"/>
    <property type="match status" value="1"/>
</dbReference>
<dbReference type="SUPFAM" id="SSF48065">
    <property type="entry name" value="DBL homology domain (DH-domain)"/>
    <property type="match status" value="1"/>
</dbReference>
<keyword evidence="8" id="KW-0472">Membrane</keyword>
<proteinExistence type="predicted"/>
<dbReference type="Gene3D" id="1.10.167.10">
    <property type="entry name" value="Regulator of G-protein Signalling 4, domain 2"/>
    <property type="match status" value="1"/>
</dbReference>
<dbReference type="SMART" id="SM00233">
    <property type="entry name" value="PH"/>
    <property type="match status" value="1"/>
</dbReference>
<evidence type="ECO:0000256" key="5">
    <source>
        <dbReference type="ARBA" id="ARBA00022553"/>
    </source>
</evidence>
<dbReference type="Proteomes" id="UP000008225">
    <property type="component" value="Chromosome 11"/>
</dbReference>
<dbReference type="InterPro" id="IPR041020">
    <property type="entry name" value="PH_16"/>
</dbReference>
<evidence type="ECO:0000256" key="8">
    <source>
        <dbReference type="ARBA" id="ARBA00023136"/>
    </source>
</evidence>
<feature type="region of interest" description="Disordered" evidence="9">
    <location>
        <begin position="540"/>
        <end position="670"/>
    </location>
</feature>
<feature type="domain" description="PH" evidence="10">
    <location>
        <begin position="982"/>
        <end position="1095"/>
    </location>
</feature>
<dbReference type="GO" id="GO:0005085">
    <property type="term" value="F:guanyl-nucleotide exchange factor activity"/>
    <property type="evidence" value="ECO:0007669"/>
    <property type="project" value="UniProtKB-KW"/>
</dbReference>
<dbReference type="GO" id="GO:0005737">
    <property type="term" value="C:cytoplasm"/>
    <property type="evidence" value="ECO:0007669"/>
    <property type="project" value="UniProtKB-SubCell"/>
</dbReference>
<dbReference type="InterPro" id="IPR036305">
    <property type="entry name" value="RGS_sf"/>
</dbReference>
<evidence type="ECO:0000259" key="12">
    <source>
        <dbReference type="PROSITE" id="PS50106"/>
    </source>
</evidence>
<organism evidence="13 14">
    <name type="scientific">Callithrix jacchus</name>
    <name type="common">White-tufted-ear marmoset</name>
    <name type="synonym">Simia Jacchus</name>
    <dbReference type="NCBI Taxonomy" id="9483"/>
    <lineage>
        <taxon>Eukaryota</taxon>
        <taxon>Metazoa</taxon>
        <taxon>Chordata</taxon>
        <taxon>Craniata</taxon>
        <taxon>Vertebrata</taxon>
        <taxon>Euteleostomi</taxon>
        <taxon>Mammalia</taxon>
        <taxon>Eutheria</taxon>
        <taxon>Euarchontoglires</taxon>
        <taxon>Primates</taxon>
        <taxon>Haplorrhini</taxon>
        <taxon>Platyrrhini</taxon>
        <taxon>Cebidae</taxon>
        <taxon>Callitrichinae</taxon>
        <taxon>Callithrix</taxon>
        <taxon>Callithrix</taxon>
    </lineage>
</organism>
<dbReference type="GO" id="GO:0005096">
    <property type="term" value="F:GTPase activator activity"/>
    <property type="evidence" value="ECO:0007669"/>
    <property type="project" value="UniProtKB-KW"/>
</dbReference>
<dbReference type="InterPro" id="IPR036034">
    <property type="entry name" value="PDZ_sf"/>
</dbReference>
<dbReference type="Gene3D" id="2.30.42.10">
    <property type="match status" value="1"/>
</dbReference>
<evidence type="ECO:0000259" key="11">
    <source>
        <dbReference type="PROSITE" id="PS50010"/>
    </source>
</evidence>
<gene>
    <name evidence="13" type="primary">ARHGEF12</name>
</gene>
<feature type="compositionally biased region" description="Polar residues" evidence="9">
    <location>
        <begin position="594"/>
        <end position="603"/>
    </location>
</feature>
<dbReference type="SUPFAM" id="SSF48097">
    <property type="entry name" value="Regulator of G-protein signaling, RGS"/>
    <property type="match status" value="1"/>
</dbReference>
<evidence type="ECO:0000313" key="13">
    <source>
        <dbReference type="Ensembl" id="ENSCJAP00000092602.1"/>
    </source>
</evidence>
<evidence type="ECO:0000256" key="6">
    <source>
        <dbReference type="ARBA" id="ARBA00022658"/>
    </source>
</evidence>
<feature type="region of interest" description="Disordered" evidence="9">
    <location>
        <begin position="1"/>
        <end position="62"/>
    </location>
</feature>
<dbReference type="FunFam" id="2.30.29.30:FF:000072">
    <property type="entry name" value="Rho guanine nucleotide exchange factor 1"/>
    <property type="match status" value="1"/>
</dbReference>
<evidence type="ECO:0000256" key="9">
    <source>
        <dbReference type="SAM" id="MobiDB-lite"/>
    </source>
</evidence>
<dbReference type="SUPFAM" id="SSF50156">
    <property type="entry name" value="PDZ domain-like"/>
    <property type="match status" value="1"/>
</dbReference>
<dbReference type="SMART" id="SM00228">
    <property type="entry name" value="PDZ"/>
    <property type="match status" value="1"/>
</dbReference>
<dbReference type="GO" id="GO:0007266">
    <property type="term" value="P:Rho protein signal transduction"/>
    <property type="evidence" value="ECO:0007669"/>
    <property type="project" value="InterPro"/>
</dbReference>
<dbReference type="InterPro" id="IPR037801">
    <property type="entry name" value="ARHGEF12_PH"/>
</dbReference>
<feature type="compositionally biased region" description="Basic and acidic residues" evidence="9">
    <location>
        <begin position="28"/>
        <end position="45"/>
    </location>
</feature>
<dbReference type="InterPro" id="IPR044926">
    <property type="entry name" value="RGS_subdomain_2"/>
</dbReference>
<dbReference type="Pfam" id="PF09128">
    <property type="entry name" value="RGS-like"/>
    <property type="match status" value="1"/>
</dbReference>
<feature type="compositionally biased region" description="Basic and acidic residues" evidence="9">
    <location>
        <begin position="313"/>
        <end position="329"/>
    </location>
</feature>
<feature type="compositionally biased region" description="Polar residues" evidence="9">
    <location>
        <begin position="249"/>
        <end position="260"/>
    </location>
</feature>
<keyword evidence="7" id="KW-0175">Coiled coil</keyword>
<accession>A0A8I3XC13</accession>
<dbReference type="Ensembl" id="ENSCJAT00000124354.1">
    <property type="protein sequence ID" value="ENSCJAP00000092602.1"/>
    <property type="gene ID" value="ENSCJAG00000014200.6"/>
</dbReference>
<name>A0A8I3XC13_CALJA</name>
<feature type="region of interest" description="Disordered" evidence="9">
    <location>
        <begin position="247"/>
        <end position="341"/>
    </location>
</feature>
<reference evidence="13" key="2">
    <citation type="submission" date="2025-08" db="UniProtKB">
        <authorList>
            <consortium name="Ensembl"/>
        </authorList>
    </citation>
    <scope>IDENTIFICATION</scope>
</reference>
<keyword evidence="4" id="KW-0963">Cytoplasm</keyword>
<evidence type="ECO:0000259" key="10">
    <source>
        <dbReference type="PROSITE" id="PS50003"/>
    </source>
</evidence>
<feature type="domain" description="DH" evidence="11">
    <location>
        <begin position="750"/>
        <end position="940"/>
    </location>
</feature>
<reference evidence="13" key="3">
    <citation type="submission" date="2025-09" db="UniProtKB">
        <authorList>
            <consortium name="Ensembl"/>
        </authorList>
    </citation>
    <scope>IDENTIFICATION</scope>
</reference>
<feature type="region of interest" description="Disordered" evidence="9">
    <location>
        <begin position="1100"/>
        <end position="1141"/>
    </location>
</feature>
<dbReference type="CDD" id="cd00160">
    <property type="entry name" value="RhoGEF"/>
    <property type="match status" value="1"/>
</dbReference>
<dbReference type="InterPro" id="IPR001849">
    <property type="entry name" value="PH_domain"/>
</dbReference>
<dbReference type="SMART" id="SM00325">
    <property type="entry name" value="RhoGEF"/>
    <property type="match status" value="1"/>
</dbReference>